<evidence type="ECO:0000256" key="2">
    <source>
        <dbReference type="ARBA" id="ARBA00006275"/>
    </source>
</evidence>
<dbReference type="CDD" id="cd08977">
    <property type="entry name" value="SusD"/>
    <property type="match status" value="1"/>
</dbReference>
<dbReference type="Gene3D" id="1.25.40.390">
    <property type="match status" value="1"/>
</dbReference>
<reference evidence="8 9" key="1">
    <citation type="submission" date="2021-04" db="EMBL/GenBank/DDBJ databases">
        <title>Chitinophaga sp. nov., isolated from the rhizosphere soil.</title>
        <authorList>
            <person name="He S."/>
        </authorList>
    </citation>
    <scope>NUCLEOTIDE SEQUENCE [LARGE SCALE GENOMIC DNA]</scope>
    <source>
        <strain evidence="8 9">2R12</strain>
    </source>
</reference>
<evidence type="ECO:0000259" key="6">
    <source>
        <dbReference type="Pfam" id="PF07980"/>
    </source>
</evidence>
<dbReference type="SUPFAM" id="SSF48452">
    <property type="entry name" value="TPR-like"/>
    <property type="match status" value="1"/>
</dbReference>
<dbReference type="Proteomes" id="UP000676386">
    <property type="component" value="Unassembled WGS sequence"/>
</dbReference>
<evidence type="ECO:0000313" key="8">
    <source>
        <dbReference type="EMBL" id="MBS0031085.1"/>
    </source>
</evidence>
<comment type="similarity">
    <text evidence="2">Belongs to the SusD family.</text>
</comment>
<dbReference type="InterPro" id="IPR011990">
    <property type="entry name" value="TPR-like_helical_dom_sf"/>
</dbReference>
<evidence type="ECO:0000313" key="9">
    <source>
        <dbReference type="Proteomes" id="UP000676386"/>
    </source>
</evidence>
<proteinExistence type="inferred from homology"/>
<evidence type="ECO:0000256" key="5">
    <source>
        <dbReference type="ARBA" id="ARBA00023237"/>
    </source>
</evidence>
<sequence length="566" mass="63759">MTKRLTCWTIITISLLTMQACNKDYLEKDPKGGPSDASFFKSQDELLLAVNGLYKAMNKPMDPDYDPGQLEGPNISVMLDAASDIGYERNASDLQKIGTGNQDANNTYTQGLWTDFYKVIGRCNFILDNAEKVKPVTDAALFKRSMGETRFIRAYMYEQLISLFGGVPLVTHQLNLENSQVPRSDKPVVLDFIFEELDSAAAWLPKTYASSEAGRATKGAALTIKARVALYNEKWKVAAEAAKAVMDLNVYKLEDSYPRLFSYDNKNSAEVILALQYQQPVINWGGPYPILCRNAGGASNKIPSQSLVDAFECTDGLTIDKSPLFDPKKPFVNRDPRLAYTIALPGSIFFNYQFETHKDSLMCWNYNTTPATRIVNQDAVNAYASFSGYCWRKYVDLKDKDNTRLSTMSIILARYAEVLLTYTEAKLEANELDASVFKAINDVRQRPGVNMPVIPAGATKEELRSAVRRERMYELAYEGFRLFDIRRWKIAEKVMKGPLYGRVPRGLLAAAPVIDANGIADYSQVPNRADMRVVEVRTFNPGRDYLWPIPYIETQTNPKIVQNPLY</sequence>
<dbReference type="EMBL" id="JAGTXB010000019">
    <property type="protein sequence ID" value="MBS0031085.1"/>
    <property type="molecule type" value="Genomic_DNA"/>
</dbReference>
<keyword evidence="3" id="KW-0732">Signal</keyword>
<feature type="domain" description="RagB/SusD" evidence="6">
    <location>
        <begin position="294"/>
        <end position="566"/>
    </location>
</feature>
<dbReference type="Pfam" id="PF14322">
    <property type="entry name" value="SusD-like_3"/>
    <property type="match status" value="1"/>
</dbReference>
<evidence type="ECO:0000256" key="3">
    <source>
        <dbReference type="ARBA" id="ARBA00022729"/>
    </source>
</evidence>
<accession>A0ABS5J788</accession>
<evidence type="ECO:0000256" key="1">
    <source>
        <dbReference type="ARBA" id="ARBA00004442"/>
    </source>
</evidence>
<dbReference type="PROSITE" id="PS51257">
    <property type="entry name" value="PROKAR_LIPOPROTEIN"/>
    <property type="match status" value="1"/>
</dbReference>
<name>A0ABS5J788_9BACT</name>
<feature type="domain" description="SusD-like N-terminal" evidence="7">
    <location>
        <begin position="76"/>
        <end position="230"/>
    </location>
</feature>
<evidence type="ECO:0000259" key="7">
    <source>
        <dbReference type="Pfam" id="PF14322"/>
    </source>
</evidence>
<organism evidence="8 9">
    <name type="scientific">Chitinophaga hostae</name>
    <dbReference type="NCBI Taxonomy" id="2831022"/>
    <lineage>
        <taxon>Bacteria</taxon>
        <taxon>Pseudomonadati</taxon>
        <taxon>Bacteroidota</taxon>
        <taxon>Chitinophagia</taxon>
        <taxon>Chitinophagales</taxon>
        <taxon>Chitinophagaceae</taxon>
        <taxon>Chitinophaga</taxon>
    </lineage>
</organism>
<dbReference type="Pfam" id="PF07980">
    <property type="entry name" value="SusD_RagB"/>
    <property type="match status" value="1"/>
</dbReference>
<dbReference type="InterPro" id="IPR012944">
    <property type="entry name" value="SusD_RagB_dom"/>
</dbReference>
<dbReference type="RefSeq" id="WP_211976220.1">
    <property type="nucleotide sequence ID" value="NZ_CBFHAM010000010.1"/>
</dbReference>
<gene>
    <name evidence="8" type="ORF">KE626_27405</name>
</gene>
<dbReference type="InterPro" id="IPR033985">
    <property type="entry name" value="SusD-like_N"/>
</dbReference>
<comment type="subcellular location">
    <subcellularLocation>
        <location evidence="1">Cell outer membrane</location>
    </subcellularLocation>
</comment>
<keyword evidence="5" id="KW-0998">Cell outer membrane</keyword>
<comment type="caution">
    <text evidence="8">The sequence shown here is derived from an EMBL/GenBank/DDBJ whole genome shotgun (WGS) entry which is preliminary data.</text>
</comment>
<keyword evidence="9" id="KW-1185">Reference proteome</keyword>
<evidence type="ECO:0000256" key="4">
    <source>
        <dbReference type="ARBA" id="ARBA00023136"/>
    </source>
</evidence>
<keyword evidence="4" id="KW-0472">Membrane</keyword>
<protein>
    <submittedName>
        <fullName evidence="8">RagB/SusD family nutrient uptake outer membrane protein</fullName>
    </submittedName>
</protein>